<keyword evidence="4" id="KW-1185">Reference proteome</keyword>
<protein>
    <recommendedName>
        <fullName evidence="5">Ribosomal protein L14E/L6E/L27E</fullName>
    </recommendedName>
</protein>
<accession>A0A1M4Y9G3</accession>
<dbReference type="GO" id="GO:1990904">
    <property type="term" value="C:ribonucleoprotein complex"/>
    <property type="evidence" value="ECO:0007669"/>
    <property type="project" value="UniProtKB-KW"/>
</dbReference>
<dbReference type="InterPro" id="IPR014722">
    <property type="entry name" value="Rib_uL2_dom2"/>
</dbReference>
<dbReference type="SUPFAM" id="SSF50104">
    <property type="entry name" value="Translation proteins SH3-like domain"/>
    <property type="match status" value="1"/>
</dbReference>
<dbReference type="Gene3D" id="2.30.30.30">
    <property type="match status" value="1"/>
</dbReference>
<dbReference type="InterPro" id="IPR041985">
    <property type="entry name" value="Ribosomal_eL14_KOW"/>
</dbReference>
<dbReference type="STRING" id="1120975.SAMN02746064_01706"/>
<proteinExistence type="predicted"/>
<evidence type="ECO:0000313" key="4">
    <source>
        <dbReference type="Proteomes" id="UP000184251"/>
    </source>
</evidence>
<keyword evidence="2" id="KW-0687">Ribonucleoprotein</keyword>
<evidence type="ECO:0000256" key="1">
    <source>
        <dbReference type="ARBA" id="ARBA00022980"/>
    </source>
</evidence>
<keyword evidence="1" id="KW-0689">Ribosomal protein</keyword>
<evidence type="ECO:0008006" key="5">
    <source>
        <dbReference type="Google" id="ProtNLM"/>
    </source>
</evidence>
<dbReference type="EMBL" id="FQTU01000012">
    <property type="protein sequence ID" value="SHF02298.1"/>
    <property type="molecule type" value="Genomic_DNA"/>
</dbReference>
<gene>
    <name evidence="3" type="ORF">SAMN02746064_01706</name>
</gene>
<dbReference type="OrthoDB" id="1683515at2"/>
<evidence type="ECO:0000313" key="3">
    <source>
        <dbReference type="EMBL" id="SHF02298.1"/>
    </source>
</evidence>
<dbReference type="RefSeq" id="WP_073271055.1">
    <property type="nucleotide sequence ID" value="NZ_FQTU01000012.1"/>
</dbReference>
<dbReference type="CDD" id="cd06088">
    <property type="entry name" value="KOW_RPL14"/>
    <property type="match status" value="1"/>
</dbReference>
<dbReference type="AlphaFoldDB" id="A0A1M4Y9G3"/>
<sequence>MEEENLKLGQVVRSIAGRDKGNFLVVLKTEETGFASVADGDLRRIEKSKRKKIKHLAKTSYVIEDISDKLTKSLKVTNAEIRRGLDRYKKDCLIGEQEVVK</sequence>
<organism evidence="3 4">
    <name type="scientific">Alkalibacter saccharofermentans DSM 14828</name>
    <dbReference type="NCBI Taxonomy" id="1120975"/>
    <lineage>
        <taxon>Bacteria</taxon>
        <taxon>Bacillati</taxon>
        <taxon>Bacillota</taxon>
        <taxon>Clostridia</taxon>
        <taxon>Eubacteriales</taxon>
        <taxon>Eubacteriaceae</taxon>
        <taxon>Alkalibacter</taxon>
    </lineage>
</organism>
<reference evidence="3 4" key="1">
    <citation type="submission" date="2016-11" db="EMBL/GenBank/DDBJ databases">
        <authorList>
            <person name="Jaros S."/>
            <person name="Januszkiewicz K."/>
            <person name="Wedrychowicz H."/>
        </authorList>
    </citation>
    <scope>NUCLEOTIDE SEQUENCE [LARGE SCALE GENOMIC DNA]</scope>
    <source>
        <strain evidence="3 4">DSM 14828</strain>
    </source>
</reference>
<dbReference type="InterPro" id="IPR008991">
    <property type="entry name" value="Translation_prot_SH3-like_sf"/>
</dbReference>
<dbReference type="Proteomes" id="UP000184251">
    <property type="component" value="Unassembled WGS sequence"/>
</dbReference>
<evidence type="ECO:0000256" key="2">
    <source>
        <dbReference type="ARBA" id="ARBA00023274"/>
    </source>
</evidence>
<name>A0A1M4Y9G3_9FIRM</name>
<dbReference type="GO" id="GO:0005840">
    <property type="term" value="C:ribosome"/>
    <property type="evidence" value="ECO:0007669"/>
    <property type="project" value="UniProtKB-KW"/>
</dbReference>